<evidence type="ECO:0000259" key="4">
    <source>
        <dbReference type="Pfam" id="PF23357"/>
    </source>
</evidence>
<keyword evidence="2" id="KW-0812">Transmembrane</keyword>
<accession>A0ABT5CJJ3</accession>
<organism evidence="5 6">
    <name type="scientific">Sorangium atrum</name>
    <dbReference type="NCBI Taxonomy" id="2995308"/>
    <lineage>
        <taxon>Bacteria</taxon>
        <taxon>Pseudomonadati</taxon>
        <taxon>Myxococcota</taxon>
        <taxon>Polyangia</taxon>
        <taxon>Polyangiales</taxon>
        <taxon>Polyangiaceae</taxon>
        <taxon>Sorangium</taxon>
    </lineage>
</organism>
<evidence type="ECO:0000259" key="3">
    <source>
        <dbReference type="Pfam" id="PF09822"/>
    </source>
</evidence>
<feature type="transmembrane region" description="Helical" evidence="2">
    <location>
        <begin position="581"/>
        <end position="599"/>
    </location>
</feature>
<keyword evidence="6" id="KW-1185">Reference proteome</keyword>
<keyword evidence="1" id="KW-0175">Coiled coil</keyword>
<dbReference type="Proteomes" id="UP001217485">
    <property type="component" value="Unassembled WGS sequence"/>
</dbReference>
<evidence type="ECO:0000313" key="5">
    <source>
        <dbReference type="EMBL" id="MDC0685252.1"/>
    </source>
</evidence>
<dbReference type="RefSeq" id="WP_272103418.1">
    <property type="nucleotide sequence ID" value="NZ_JAQNDK010000006.1"/>
</dbReference>
<dbReference type="InterPro" id="IPR019196">
    <property type="entry name" value="ABC_transp_unknown"/>
</dbReference>
<dbReference type="EMBL" id="JAQNDK010000006">
    <property type="protein sequence ID" value="MDC0685252.1"/>
    <property type="molecule type" value="Genomic_DNA"/>
</dbReference>
<reference evidence="5 6" key="1">
    <citation type="submission" date="2023-01" db="EMBL/GenBank/DDBJ databases">
        <title>Minimal conservation of predation-associated metabolite biosynthetic gene clusters underscores biosynthetic potential of Myxococcota including descriptions for ten novel species: Archangium lansinium sp. nov., Myxococcus landrumus sp. nov., Nannocystis bai.</title>
        <authorList>
            <person name="Ahearne A."/>
            <person name="Stevens C."/>
            <person name="Dowd S."/>
        </authorList>
    </citation>
    <scope>NUCLEOTIDE SEQUENCE [LARGE SCALE GENOMIC DNA]</scope>
    <source>
        <strain evidence="5 6">WIWO2</strain>
    </source>
</reference>
<protein>
    <submittedName>
        <fullName evidence="5">GldG family protein</fullName>
    </submittedName>
</protein>
<feature type="transmembrane region" description="Helical" evidence="2">
    <location>
        <begin position="12"/>
        <end position="33"/>
    </location>
</feature>
<gene>
    <name evidence="5" type="ORF">POL72_46495</name>
</gene>
<dbReference type="Pfam" id="PF09822">
    <property type="entry name" value="ABC_transp_aux"/>
    <property type="match status" value="1"/>
</dbReference>
<dbReference type="InterPro" id="IPR055396">
    <property type="entry name" value="DUF7088"/>
</dbReference>
<keyword evidence="2" id="KW-0472">Membrane</keyword>
<name>A0ABT5CJJ3_9BACT</name>
<evidence type="ECO:0000256" key="1">
    <source>
        <dbReference type="SAM" id="Coils"/>
    </source>
</evidence>
<feature type="domain" description="ABC-type uncharacterised transport system" evidence="3">
    <location>
        <begin position="185"/>
        <end position="474"/>
    </location>
</feature>
<evidence type="ECO:0000256" key="2">
    <source>
        <dbReference type="SAM" id="Phobius"/>
    </source>
</evidence>
<dbReference type="Pfam" id="PF23357">
    <property type="entry name" value="DUF7088"/>
    <property type="match status" value="1"/>
</dbReference>
<evidence type="ECO:0000313" key="6">
    <source>
        <dbReference type="Proteomes" id="UP001217485"/>
    </source>
</evidence>
<keyword evidence="2" id="KW-1133">Transmembrane helix</keyword>
<comment type="caution">
    <text evidence="5">The sequence shown here is derived from an EMBL/GenBank/DDBJ whole genome shotgun (WGS) entry which is preliminary data.</text>
</comment>
<proteinExistence type="predicted"/>
<feature type="domain" description="DUF7088" evidence="4">
    <location>
        <begin position="41"/>
        <end position="139"/>
    </location>
</feature>
<feature type="coiled-coil region" evidence="1">
    <location>
        <begin position="553"/>
        <end position="580"/>
    </location>
</feature>
<sequence>MERKAKAATQTGVYLAIVAAILVVANVISYGAYKRFDMTKTERFTLSKGSAHLVREGLKQDLQIDVYVTRGLPKHEAFIQDLTDLMNEYEQASNGKLHYAIIEAKTDEQRAAAKEAGLQEAAFGEGSETGQDQATITRGFMGIAFKYGSEKEAIPMLSPDQAQGLEFWITNTIREIRDKADAIDTKIGIVTGKDEIKLTDANLVAAQGGRGGGPSMRALLEHHFPFYKFEDVDLKGGDSEINKELAGLVITQPGKEFTEKELRRIDQFMMLGNKALAVFAGAVNLKASDPAMKASLNTWGLEKLLDGYGVEMKKEAILDWSRSMAIPVQTQSGQMMWFRAPGILQLQEDSRFDEKEQILDSSFPGFFRLPELSFPFPSTLVPHPEKQPEATMKVVARSTPKTTVDVSEAIDMKFSADWKPKGEYAQRAIAVTIEGKLKSAFGGQEGLGISAPAESADKGRILVLSASQFLANPFARAGNPPPMPPQMAMMGGMGGDEDLLMLSQPYAQKYLTATILAFKNTLDWMAGDSTLLAATAKMFGDTNLTYAGIEKPKQEATDDEATLAKKAEEYRAERKTVQQRVQWSLTLLPAALFAVFGLIRWRRRESARENITLD</sequence>